<evidence type="ECO:0000256" key="3">
    <source>
        <dbReference type="ARBA" id="ARBA00022692"/>
    </source>
</evidence>
<evidence type="ECO:0000256" key="6">
    <source>
        <dbReference type="ARBA" id="ARBA00023136"/>
    </source>
</evidence>
<dbReference type="SUPFAM" id="SSF144091">
    <property type="entry name" value="Rhomboid-like"/>
    <property type="match status" value="1"/>
</dbReference>
<dbReference type="Gene3D" id="1.20.1540.10">
    <property type="entry name" value="Rhomboid-like"/>
    <property type="match status" value="1"/>
</dbReference>
<dbReference type="Pfam" id="PF01694">
    <property type="entry name" value="Rhomboid"/>
    <property type="match status" value="1"/>
</dbReference>
<evidence type="ECO:0000256" key="5">
    <source>
        <dbReference type="ARBA" id="ARBA00022989"/>
    </source>
</evidence>
<comment type="subcellular location">
    <subcellularLocation>
        <location evidence="1">Membrane</location>
        <topology evidence="1">Multi-pass membrane protein</topology>
    </subcellularLocation>
</comment>
<dbReference type="GO" id="GO:0006465">
    <property type="term" value="P:signal peptide processing"/>
    <property type="evidence" value="ECO:0007669"/>
    <property type="project" value="TreeGrafter"/>
</dbReference>
<evidence type="ECO:0000256" key="2">
    <source>
        <dbReference type="ARBA" id="ARBA00009045"/>
    </source>
</evidence>
<feature type="transmembrane region" description="Helical" evidence="7">
    <location>
        <begin position="128"/>
        <end position="151"/>
    </location>
</feature>
<evidence type="ECO:0000259" key="8">
    <source>
        <dbReference type="Pfam" id="PF01694"/>
    </source>
</evidence>
<reference evidence="9 10" key="1">
    <citation type="journal article" date="2016" name="Mol. Biol. Evol.">
        <title>Comparative Genomics of Early-Diverging Mushroom-Forming Fungi Provides Insights into the Origins of Lignocellulose Decay Capabilities.</title>
        <authorList>
            <person name="Nagy L.G."/>
            <person name="Riley R."/>
            <person name="Tritt A."/>
            <person name="Adam C."/>
            <person name="Daum C."/>
            <person name="Floudas D."/>
            <person name="Sun H."/>
            <person name="Yadav J.S."/>
            <person name="Pangilinan J."/>
            <person name="Larsson K.H."/>
            <person name="Matsuura K."/>
            <person name="Barry K."/>
            <person name="Labutti K."/>
            <person name="Kuo R."/>
            <person name="Ohm R.A."/>
            <person name="Bhattacharya S.S."/>
            <person name="Shirouzu T."/>
            <person name="Yoshinaga Y."/>
            <person name="Martin F.M."/>
            <person name="Grigoriev I.V."/>
            <person name="Hibbett D.S."/>
        </authorList>
    </citation>
    <scope>NUCLEOTIDE SEQUENCE [LARGE SCALE GENOMIC DNA]</scope>
    <source>
        <strain evidence="9 10">HHB12029</strain>
    </source>
</reference>
<dbReference type="STRING" id="1314781.A0A165PAA4"/>
<dbReference type="GO" id="GO:0004252">
    <property type="term" value="F:serine-type endopeptidase activity"/>
    <property type="evidence" value="ECO:0007669"/>
    <property type="project" value="InterPro"/>
</dbReference>
<gene>
    <name evidence="9" type="ORF">EXIGLDRAFT_716522</name>
</gene>
<feature type="domain" description="Peptidase S54 rhomboid" evidence="8">
    <location>
        <begin position="162"/>
        <end position="337"/>
    </location>
</feature>
<evidence type="ECO:0000256" key="4">
    <source>
        <dbReference type="ARBA" id="ARBA00022801"/>
    </source>
</evidence>
<evidence type="ECO:0000313" key="9">
    <source>
        <dbReference type="EMBL" id="KZW01877.1"/>
    </source>
</evidence>
<dbReference type="PANTHER" id="PTHR43731">
    <property type="entry name" value="RHOMBOID PROTEASE"/>
    <property type="match status" value="1"/>
</dbReference>
<accession>A0A165PAA4</accession>
<dbReference type="InterPro" id="IPR035952">
    <property type="entry name" value="Rhomboid-like_sf"/>
</dbReference>
<protein>
    <recommendedName>
        <fullName evidence="8">Peptidase S54 rhomboid domain-containing protein</fullName>
    </recommendedName>
</protein>
<dbReference type="Proteomes" id="UP000077266">
    <property type="component" value="Unassembled WGS sequence"/>
</dbReference>
<dbReference type="OrthoDB" id="10260614at2759"/>
<dbReference type="AlphaFoldDB" id="A0A165PAA4"/>
<feature type="transmembrane region" description="Helical" evidence="7">
    <location>
        <begin position="214"/>
        <end position="235"/>
    </location>
</feature>
<dbReference type="InParanoid" id="A0A165PAA4"/>
<dbReference type="GO" id="GO:0016020">
    <property type="term" value="C:membrane"/>
    <property type="evidence" value="ECO:0007669"/>
    <property type="project" value="UniProtKB-SubCell"/>
</dbReference>
<evidence type="ECO:0000256" key="7">
    <source>
        <dbReference type="SAM" id="Phobius"/>
    </source>
</evidence>
<keyword evidence="3 7" id="KW-0812">Transmembrane</keyword>
<evidence type="ECO:0000256" key="1">
    <source>
        <dbReference type="ARBA" id="ARBA00004141"/>
    </source>
</evidence>
<proteinExistence type="inferred from homology"/>
<dbReference type="PANTHER" id="PTHR43731:SF14">
    <property type="entry name" value="PRESENILIN-ASSOCIATED RHOMBOID-LIKE PROTEIN, MITOCHONDRIAL"/>
    <property type="match status" value="1"/>
</dbReference>
<organism evidence="9 10">
    <name type="scientific">Exidia glandulosa HHB12029</name>
    <dbReference type="NCBI Taxonomy" id="1314781"/>
    <lineage>
        <taxon>Eukaryota</taxon>
        <taxon>Fungi</taxon>
        <taxon>Dikarya</taxon>
        <taxon>Basidiomycota</taxon>
        <taxon>Agaricomycotina</taxon>
        <taxon>Agaricomycetes</taxon>
        <taxon>Auriculariales</taxon>
        <taxon>Exidiaceae</taxon>
        <taxon>Exidia</taxon>
    </lineage>
</organism>
<feature type="transmembrane region" description="Helical" evidence="7">
    <location>
        <begin position="44"/>
        <end position="62"/>
    </location>
</feature>
<keyword evidence="10" id="KW-1185">Reference proteome</keyword>
<keyword evidence="5 7" id="KW-1133">Transmembrane helix</keyword>
<sequence>MLNVARNLPHILQRPWKARQDFILKLTDAADTPICRSPRVLRRVAVFLGISCTIVGSAAWVTNELDYARLMEYKASGTALSPETLRIQRHTQARHCKSVLPASIAGLVDYPHALASHVFELNPIGRTLYFLLAANTAVYAMSLTPRGAWFIMRYMTNSGLSGKTYTAFTSNYTHMGVFHLGLNMLGLYAGLAALDWMGKQDGPWAYVDAFPKLVAFWTVAGAFGTFAPTLATVIIQRRGLQWLPKGMTVYSPLPEVAFSMMSPSLGASGSVYALLMVEVLRWDSVEPKSPDGGWAAEITPLRGFVAILLAEAAAVPFIRSGFINHLTGAAFGYCYFYWGQDVWEWARRSVGNRGTYYVQRSPPPNEHWSIKIMRHD</sequence>
<keyword evidence="4" id="KW-0378">Hydrolase</keyword>
<name>A0A165PAA4_EXIGL</name>
<keyword evidence="6 7" id="KW-0472">Membrane</keyword>
<feature type="transmembrane region" description="Helical" evidence="7">
    <location>
        <begin position="172"/>
        <end position="194"/>
    </location>
</feature>
<evidence type="ECO:0000313" key="10">
    <source>
        <dbReference type="Proteomes" id="UP000077266"/>
    </source>
</evidence>
<dbReference type="EMBL" id="KV425891">
    <property type="protein sequence ID" value="KZW01877.1"/>
    <property type="molecule type" value="Genomic_DNA"/>
</dbReference>
<dbReference type="InterPro" id="IPR050925">
    <property type="entry name" value="Rhomboid_protease_S54"/>
</dbReference>
<dbReference type="InterPro" id="IPR022764">
    <property type="entry name" value="Peptidase_S54_rhomboid_dom"/>
</dbReference>
<comment type="similarity">
    <text evidence="2">Belongs to the peptidase S54 family.</text>
</comment>